<proteinExistence type="predicted"/>
<keyword evidence="3" id="KW-1185">Reference proteome</keyword>
<protein>
    <submittedName>
        <fullName evidence="2">Uncharacterized protein</fullName>
    </submittedName>
</protein>
<comment type="caution">
    <text evidence="2">The sequence shown here is derived from an EMBL/GenBank/DDBJ whole genome shotgun (WGS) entry which is preliminary data.</text>
</comment>
<dbReference type="Proteomes" id="UP000612055">
    <property type="component" value="Unassembled WGS sequence"/>
</dbReference>
<organism evidence="2 3">
    <name type="scientific">Edaphochlamys debaryana</name>
    <dbReference type="NCBI Taxonomy" id="47281"/>
    <lineage>
        <taxon>Eukaryota</taxon>
        <taxon>Viridiplantae</taxon>
        <taxon>Chlorophyta</taxon>
        <taxon>core chlorophytes</taxon>
        <taxon>Chlorophyceae</taxon>
        <taxon>CS clade</taxon>
        <taxon>Chlamydomonadales</taxon>
        <taxon>Chlamydomonadales incertae sedis</taxon>
        <taxon>Edaphochlamys</taxon>
    </lineage>
</organism>
<dbReference type="InterPro" id="IPR016181">
    <property type="entry name" value="Acyl_CoA_acyltransferase"/>
</dbReference>
<name>A0A835Y5Y5_9CHLO</name>
<evidence type="ECO:0000256" key="1">
    <source>
        <dbReference type="SAM" id="MobiDB-lite"/>
    </source>
</evidence>
<evidence type="ECO:0000313" key="2">
    <source>
        <dbReference type="EMBL" id="KAG2496952.1"/>
    </source>
</evidence>
<dbReference type="Gene3D" id="3.40.630.30">
    <property type="match status" value="1"/>
</dbReference>
<reference evidence="2" key="1">
    <citation type="journal article" date="2020" name="bioRxiv">
        <title>Comparative genomics of Chlamydomonas.</title>
        <authorList>
            <person name="Craig R.J."/>
            <person name="Hasan A.R."/>
            <person name="Ness R.W."/>
            <person name="Keightley P.D."/>
        </authorList>
    </citation>
    <scope>NUCLEOTIDE SEQUENCE</scope>
    <source>
        <strain evidence="2">CCAP 11/70</strain>
    </source>
</reference>
<feature type="compositionally biased region" description="Low complexity" evidence="1">
    <location>
        <begin position="273"/>
        <end position="285"/>
    </location>
</feature>
<sequence length="297" mass="32235">MSTNAASSPDVEAVPLGFEGLRVRPMRPHEHLQVLEVDADIYATPHPVTLPTLREWCAQVPEVCFVLEAPDGRVLGLTALIPLHPASFALLTAGRLREAEVCGAHVYDVRQHDEIAIHFSLMKKIEPYPKGAPDFGLAGLYGIAHALRKVQARREELGWPGPLRLCGMSGLGVSPEGIRLTVIMYSSRERSYICPEHVLREPKRPGGGRRRLELHTLHAQEQLEALLGAGYELVARCRLLVLLPDEPSFVWTIVPRVLGPEGGGGAGERAVEQRGPAGAAAVGDGRAVRSQALAPRL</sequence>
<dbReference type="OrthoDB" id="557794at2759"/>
<accession>A0A835Y5Y5</accession>
<gene>
    <name evidence="2" type="ORF">HYH03_004958</name>
</gene>
<dbReference type="SUPFAM" id="SSF55729">
    <property type="entry name" value="Acyl-CoA N-acyltransferases (Nat)"/>
    <property type="match status" value="1"/>
</dbReference>
<dbReference type="EMBL" id="JAEHOE010000016">
    <property type="protein sequence ID" value="KAG2496952.1"/>
    <property type="molecule type" value="Genomic_DNA"/>
</dbReference>
<feature type="region of interest" description="Disordered" evidence="1">
    <location>
        <begin position="264"/>
        <end position="285"/>
    </location>
</feature>
<dbReference type="AlphaFoldDB" id="A0A835Y5Y5"/>
<evidence type="ECO:0000313" key="3">
    <source>
        <dbReference type="Proteomes" id="UP000612055"/>
    </source>
</evidence>